<evidence type="ECO:0000256" key="1">
    <source>
        <dbReference type="SAM" id="MobiDB-lite"/>
    </source>
</evidence>
<protein>
    <submittedName>
        <fullName evidence="2">Vacuolar sorting-associated protein</fullName>
    </submittedName>
</protein>
<proteinExistence type="predicted"/>
<accession>A0A5A7PFG2</accession>
<feature type="region of interest" description="Disordered" evidence="1">
    <location>
        <begin position="130"/>
        <end position="154"/>
    </location>
</feature>
<feature type="compositionally biased region" description="Acidic residues" evidence="1">
    <location>
        <begin position="144"/>
        <end position="154"/>
    </location>
</feature>
<dbReference type="Proteomes" id="UP000325081">
    <property type="component" value="Unassembled WGS sequence"/>
</dbReference>
<gene>
    <name evidence="2" type="ORF">STAS_07274</name>
</gene>
<keyword evidence="3" id="KW-1185">Reference proteome</keyword>
<name>A0A5A7PFG2_STRAF</name>
<dbReference type="AlphaFoldDB" id="A0A5A7PFG2"/>
<evidence type="ECO:0000313" key="2">
    <source>
        <dbReference type="EMBL" id="GER31296.1"/>
    </source>
</evidence>
<dbReference type="EMBL" id="BKCP01004439">
    <property type="protein sequence ID" value="GER31296.1"/>
    <property type="molecule type" value="Genomic_DNA"/>
</dbReference>
<evidence type="ECO:0000313" key="3">
    <source>
        <dbReference type="Proteomes" id="UP000325081"/>
    </source>
</evidence>
<reference evidence="3" key="1">
    <citation type="journal article" date="2019" name="Curr. Biol.">
        <title>Genome Sequence of Striga asiatica Provides Insight into the Evolution of Plant Parasitism.</title>
        <authorList>
            <person name="Yoshida S."/>
            <person name="Kim S."/>
            <person name="Wafula E.K."/>
            <person name="Tanskanen J."/>
            <person name="Kim Y.M."/>
            <person name="Honaas L."/>
            <person name="Yang Z."/>
            <person name="Spallek T."/>
            <person name="Conn C.E."/>
            <person name="Ichihashi Y."/>
            <person name="Cheong K."/>
            <person name="Cui S."/>
            <person name="Der J.P."/>
            <person name="Gundlach H."/>
            <person name="Jiao Y."/>
            <person name="Hori C."/>
            <person name="Ishida J.K."/>
            <person name="Kasahara H."/>
            <person name="Kiba T."/>
            <person name="Kim M.S."/>
            <person name="Koo N."/>
            <person name="Laohavisit A."/>
            <person name="Lee Y.H."/>
            <person name="Lumba S."/>
            <person name="McCourt P."/>
            <person name="Mortimer J.C."/>
            <person name="Mutuku J.M."/>
            <person name="Nomura T."/>
            <person name="Sasaki-Sekimoto Y."/>
            <person name="Seto Y."/>
            <person name="Wang Y."/>
            <person name="Wakatake T."/>
            <person name="Sakakibara H."/>
            <person name="Demura T."/>
            <person name="Yamaguchi S."/>
            <person name="Yoneyama K."/>
            <person name="Manabe R.I."/>
            <person name="Nelson D.C."/>
            <person name="Schulman A.H."/>
            <person name="Timko M.P."/>
            <person name="dePamphilis C.W."/>
            <person name="Choi D."/>
            <person name="Shirasu K."/>
        </authorList>
    </citation>
    <scope>NUCLEOTIDE SEQUENCE [LARGE SCALE GENOMIC DNA]</scope>
    <source>
        <strain evidence="3">cv. UVA1</strain>
    </source>
</reference>
<organism evidence="2 3">
    <name type="scientific">Striga asiatica</name>
    <name type="common">Asiatic witchweed</name>
    <name type="synonym">Buchnera asiatica</name>
    <dbReference type="NCBI Taxonomy" id="4170"/>
    <lineage>
        <taxon>Eukaryota</taxon>
        <taxon>Viridiplantae</taxon>
        <taxon>Streptophyta</taxon>
        <taxon>Embryophyta</taxon>
        <taxon>Tracheophyta</taxon>
        <taxon>Spermatophyta</taxon>
        <taxon>Magnoliopsida</taxon>
        <taxon>eudicotyledons</taxon>
        <taxon>Gunneridae</taxon>
        <taxon>Pentapetalae</taxon>
        <taxon>asterids</taxon>
        <taxon>lamiids</taxon>
        <taxon>Lamiales</taxon>
        <taxon>Orobanchaceae</taxon>
        <taxon>Buchnereae</taxon>
        <taxon>Striga</taxon>
    </lineage>
</organism>
<sequence length="154" mass="17628">MVHVNHVYLITAHHQIIADYSHCHHTLKEQQFQQSNPTSLLFELELKRSWKVRGDKCLVIDPKLSGSLSLLVQSSELKGRGRDFVPIVDFIKIRKFIVSSLGSNILSMAAFRDITFSIIFSNDLSIYGSEDEDEELKGEGKREEEEEDEEIGCF</sequence>
<comment type="caution">
    <text evidence="2">The sequence shown here is derived from an EMBL/GenBank/DDBJ whole genome shotgun (WGS) entry which is preliminary data.</text>
</comment>